<dbReference type="Proteomes" id="UP000250235">
    <property type="component" value="Unassembled WGS sequence"/>
</dbReference>
<gene>
    <name evidence="1" type="ORF">F511_21657</name>
</gene>
<evidence type="ECO:0000313" key="1">
    <source>
        <dbReference type="EMBL" id="KZV20568.1"/>
    </source>
</evidence>
<accession>A0A2Z7AG77</accession>
<proteinExistence type="predicted"/>
<sequence>MHVIERLSSSQSLTCPMALCFNFVPVLRVIERLGLPGYSAGRVGESAGGAPRG</sequence>
<protein>
    <submittedName>
        <fullName evidence="1">Uncharacterized protein</fullName>
    </submittedName>
</protein>
<keyword evidence="2" id="KW-1185">Reference proteome</keyword>
<organism evidence="1 2">
    <name type="scientific">Dorcoceras hygrometricum</name>
    <dbReference type="NCBI Taxonomy" id="472368"/>
    <lineage>
        <taxon>Eukaryota</taxon>
        <taxon>Viridiplantae</taxon>
        <taxon>Streptophyta</taxon>
        <taxon>Embryophyta</taxon>
        <taxon>Tracheophyta</taxon>
        <taxon>Spermatophyta</taxon>
        <taxon>Magnoliopsida</taxon>
        <taxon>eudicotyledons</taxon>
        <taxon>Gunneridae</taxon>
        <taxon>Pentapetalae</taxon>
        <taxon>asterids</taxon>
        <taxon>lamiids</taxon>
        <taxon>Lamiales</taxon>
        <taxon>Gesneriaceae</taxon>
        <taxon>Didymocarpoideae</taxon>
        <taxon>Trichosporeae</taxon>
        <taxon>Loxocarpinae</taxon>
        <taxon>Dorcoceras</taxon>
    </lineage>
</organism>
<evidence type="ECO:0000313" key="2">
    <source>
        <dbReference type="Proteomes" id="UP000250235"/>
    </source>
</evidence>
<name>A0A2Z7AG77_9LAMI</name>
<reference evidence="1 2" key="1">
    <citation type="journal article" date="2015" name="Proc. Natl. Acad. Sci. U.S.A.">
        <title>The resurrection genome of Boea hygrometrica: A blueprint for survival of dehydration.</title>
        <authorList>
            <person name="Xiao L."/>
            <person name="Yang G."/>
            <person name="Zhang L."/>
            <person name="Yang X."/>
            <person name="Zhao S."/>
            <person name="Ji Z."/>
            <person name="Zhou Q."/>
            <person name="Hu M."/>
            <person name="Wang Y."/>
            <person name="Chen M."/>
            <person name="Xu Y."/>
            <person name="Jin H."/>
            <person name="Xiao X."/>
            <person name="Hu G."/>
            <person name="Bao F."/>
            <person name="Hu Y."/>
            <person name="Wan P."/>
            <person name="Li L."/>
            <person name="Deng X."/>
            <person name="Kuang T."/>
            <person name="Xiang C."/>
            <person name="Zhu J.K."/>
            <person name="Oliver M.J."/>
            <person name="He Y."/>
        </authorList>
    </citation>
    <scope>NUCLEOTIDE SEQUENCE [LARGE SCALE GENOMIC DNA]</scope>
    <source>
        <strain evidence="2">cv. XS01</strain>
    </source>
</reference>
<dbReference type="AlphaFoldDB" id="A0A2Z7AG77"/>
<dbReference type="EMBL" id="KV015612">
    <property type="protein sequence ID" value="KZV20568.1"/>
    <property type="molecule type" value="Genomic_DNA"/>
</dbReference>